<evidence type="ECO:0000313" key="9">
    <source>
        <dbReference type="EMBL" id="MEQ6917050.1"/>
    </source>
</evidence>
<dbReference type="CDD" id="cd06529">
    <property type="entry name" value="S24_LexA-like"/>
    <property type="match status" value="1"/>
</dbReference>
<keyword evidence="3 7" id="KW-0378">Hydrolase</keyword>
<dbReference type="InterPro" id="IPR039418">
    <property type="entry name" value="LexA-like"/>
</dbReference>
<name>A0ABV1NE70_9GAMM</name>
<dbReference type="InterPro" id="IPR050077">
    <property type="entry name" value="LexA_repressor"/>
</dbReference>
<dbReference type="NCBIfam" id="NF007621">
    <property type="entry name" value="PRK10276.1"/>
    <property type="match status" value="1"/>
</dbReference>
<dbReference type="PANTHER" id="PTHR33516">
    <property type="entry name" value="LEXA REPRESSOR"/>
    <property type="match status" value="1"/>
</dbReference>
<feature type="domain" description="Peptidase S24/S26A/S26B/S26C" evidence="8">
    <location>
        <begin position="34"/>
        <end position="149"/>
    </location>
</feature>
<gene>
    <name evidence="9" type="primary">umuD</name>
    <name evidence="9" type="ORF">ABE960_05905</name>
</gene>
<dbReference type="PRINTS" id="PR00726">
    <property type="entry name" value="LEXASERPTASE"/>
</dbReference>
<keyword evidence="9" id="KW-0548">Nucleotidyltransferase</keyword>
<evidence type="ECO:0000256" key="2">
    <source>
        <dbReference type="ARBA" id="ARBA00022763"/>
    </source>
</evidence>
<evidence type="ECO:0000256" key="5">
    <source>
        <dbReference type="ARBA" id="ARBA00023204"/>
    </source>
</evidence>
<dbReference type="InterPro" id="IPR006197">
    <property type="entry name" value="Peptidase_S24_LexA"/>
</dbReference>
<organism evidence="9 10">
    <name type="scientific">Halomonas aquatica</name>
    <dbReference type="NCBI Taxonomy" id="3151123"/>
    <lineage>
        <taxon>Bacteria</taxon>
        <taxon>Pseudomonadati</taxon>
        <taxon>Pseudomonadota</taxon>
        <taxon>Gammaproteobacteria</taxon>
        <taxon>Oceanospirillales</taxon>
        <taxon>Halomonadaceae</taxon>
        <taxon>Halomonas</taxon>
    </lineage>
</organism>
<reference evidence="9 10" key="1">
    <citation type="submission" date="2024-05" db="EMBL/GenBank/DDBJ databases">
        <title>Halomonas sp. SSM6 16S ribosomal RNA gene Genome sequencing and assembly.</title>
        <authorList>
            <person name="Yook S."/>
        </authorList>
    </citation>
    <scope>NUCLEOTIDE SEQUENCE [LARGE SCALE GENOMIC DNA]</scope>
    <source>
        <strain evidence="9 10">SSM6</strain>
    </source>
</reference>
<dbReference type="EC" id="2.7.7.7" evidence="9"/>
<evidence type="ECO:0000256" key="7">
    <source>
        <dbReference type="RuleBase" id="RU003991"/>
    </source>
</evidence>
<dbReference type="RefSeq" id="WP_349761296.1">
    <property type="nucleotide sequence ID" value="NZ_JBEGCJ010000002.1"/>
</dbReference>
<keyword evidence="4 7" id="KW-0068">Autocatalytic cleavage</keyword>
<dbReference type="Proteomes" id="UP001442468">
    <property type="component" value="Unassembled WGS sequence"/>
</dbReference>
<evidence type="ECO:0000256" key="4">
    <source>
        <dbReference type="ARBA" id="ARBA00022813"/>
    </source>
</evidence>
<dbReference type="EMBL" id="JBEGCJ010000002">
    <property type="protein sequence ID" value="MEQ6917050.1"/>
    <property type="molecule type" value="Genomic_DNA"/>
</dbReference>
<comment type="caution">
    <text evidence="9">The sequence shown here is derived from an EMBL/GenBank/DDBJ whole genome shotgun (WGS) entry which is preliminary data.</text>
</comment>
<dbReference type="GO" id="GO:0003887">
    <property type="term" value="F:DNA-directed DNA polymerase activity"/>
    <property type="evidence" value="ECO:0007669"/>
    <property type="project" value="UniProtKB-EC"/>
</dbReference>
<evidence type="ECO:0000256" key="1">
    <source>
        <dbReference type="ARBA" id="ARBA00007484"/>
    </source>
</evidence>
<keyword evidence="2" id="KW-0227">DNA damage</keyword>
<keyword evidence="9" id="KW-0808">Transferase</keyword>
<protein>
    <submittedName>
        <fullName evidence="9">Translesion error-prone DNA polymerase V autoproteolytic subunit</fullName>
        <ecNumber evidence="9">2.7.7.7</ecNumber>
    </submittedName>
</protein>
<dbReference type="Gene3D" id="2.10.109.10">
    <property type="entry name" value="Umud Fragment, subunit A"/>
    <property type="match status" value="1"/>
</dbReference>
<dbReference type="InterPro" id="IPR015927">
    <property type="entry name" value="Peptidase_S24_S26A/B/C"/>
</dbReference>
<keyword evidence="5" id="KW-0234">DNA repair</keyword>
<dbReference type="InterPro" id="IPR036286">
    <property type="entry name" value="LexA/Signal_pep-like_sf"/>
</dbReference>
<accession>A0ABV1NE70</accession>
<evidence type="ECO:0000259" key="8">
    <source>
        <dbReference type="Pfam" id="PF00717"/>
    </source>
</evidence>
<proteinExistence type="inferred from homology"/>
<keyword evidence="6" id="KW-0742">SOS response</keyword>
<evidence type="ECO:0000256" key="6">
    <source>
        <dbReference type="ARBA" id="ARBA00023236"/>
    </source>
</evidence>
<comment type="similarity">
    <text evidence="1 7">Belongs to the peptidase S24 family.</text>
</comment>
<dbReference type="PANTHER" id="PTHR33516:SF2">
    <property type="entry name" value="LEXA REPRESSOR-RELATED"/>
    <property type="match status" value="1"/>
</dbReference>
<dbReference type="SUPFAM" id="SSF51306">
    <property type="entry name" value="LexA/Signal peptidase"/>
    <property type="match status" value="1"/>
</dbReference>
<keyword evidence="10" id="KW-1185">Reference proteome</keyword>
<evidence type="ECO:0000256" key="3">
    <source>
        <dbReference type="ARBA" id="ARBA00022801"/>
    </source>
</evidence>
<sequence>MNTVFMEMPMTSPTSSPLRVIGRAVPVPGGAAQPLMGCRVRAGFPSPADDHLDVEIDLHAHVVRRPAATYFVRAEGDSMLGDGIHDGDLLVVDRSLEPLPGRVVVVAVDGEPTVKRLARRGEQTFLVASNPSFAPIPLTGRECEVWGVVTHVIHALAGGGS</sequence>
<dbReference type="Pfam" id="PF00717">
    <property type="entry name" value="Peptidase_S24"/>
    <property type="match status" value="1"/>
</dbReference>
<evidence type="ECO:0000313" key="10">
    <source>
        <dbReference type="Proteomes" id="UP001442468"/>
    </source>
</evidence>